<reference evidence="9" key="1">
    <citation type="submission" date="2020-07" db="EMBL/GenBank/DDBJ databases">
        <title>Genome sequence and genetic diversity analysis of an under-domesticated orphan crop, white fonio (Digitaria exilis).</title>
        <authorList>
            <person name="Bennetzen J.L."/>
            <person name="Chen S."/>
            <person name="Ma X."/>
            <person name="Wang X."/>
            <person name="Yssel A.E.J."/>
            <person name="Chaluvadi S.R."/>
            <person name="Johnson M."/>
            <person name="Gangashetty P."/>
            <person name="Hamidou F."/>
            <person name="Sanogo M.D."/>
            <person name="Zwaenepoel A."/>
            <person name="Wallace J."/>
            <person name="Van De Peer Y."/>
            <person name="Van Deynze A."/>
        </authorList>
    </citation>
    <scope>NUCLEOTIDE SEQUENCE</scope>
    <source>
        <tissue evidence="9">Leaves</tissue>
    </source>
</reference>
<dbReference type="InterPro" id="IPR001841">
    <property type="entry name" value="Znf_RING"/>
</dbReference>
<evidence type="ECO:0000259" key="8">
    <source>
        <dbReference type="PROSITE" id="PS50089"/>
    </source>
</evidence>
<feature type="coiled-coil region" evidence="5">
    <location>
        <begin position="322"/>
        <end position="356"/>
    </location>
</feature>
<comment type="caution">
    <text evidence="9">The sequence shown here is derived from an EMBL/GenBank/DDBJ whole genome shotgun (WGS) entry which is preliminary data.</text>
</comment>
<keyword evidence="3" id="KW-0862">Zinc</keyword>
<dbReference type="EMBL" id="JACEFO010002063">
    <property type="protein sequence ID" value="KAF8686697.1"/>
    <property type="molecule type" value="Genomic_DNA"/>
</dbReference>
<dbReference type="CDD" id="cd16649">
    <property type="entry name" value="mRING-HC-C3HC5_CGRF1-like"/>
    <property type="match status" value="1"/>
</dbReference>
<proteinExistence type="predicted"/>
<feature type="region of interest" description="Disordered" evidence="6">
    <location>
        <begin position="21"/>
        <end position="43"/>
    </location>
</feature>
<feature type="domain" description="RING-type" evidence="8">
    <location>
        <begin position="427"/>
        <end position="461"/>
    </location>
</feature>
<dbReference type="Gene3D" id="3.30.40.10">
    <property type="entry name" value="Zinc/RING finger domain, C3HC4 (zinc finger)"/>
    <property type="match status" value="1"/>
</dbReference>
<gene>
    <name evidence="9" type="ORF">HU200_043530</name>
</gene>
<evidence type="ECO:0000256" key="3">
    <source>
        <dbReference type="ARBA" id="ARBA00022833"/>
    </source>
</evidence>
<dbReference type="Pfam" id="PF13920">
    <property type="entry name" value="zf-C3HC4_3"/>
    <property type="match status" value="1"/>
</dbReference>
<keyword evidence="2 4" id="KW-0863">Zinc-finger</keyword>
<dbReference type="GO" id="GO:0004842">
    <property type="term" value="F:ubiquitin-protein transferase activity"/>
    <property type="evidence" value="ECO:0007669"/>
    <property type="project" value="TreeGrafter"/>
</dbReference>
<protein>
    <recommendedName>
        <fullName evidence="8">RING-type domain-containing protein</fullName>
    </recommendedName>
</protein>
<name>A0A835B0K7_9POAL</name>
<evidence type="ECO:0000256" key="5">
    <source>
        <dbReference type="SAM" id="Coils"/>
    </source>
</evidence>
<keyword evidence="7" id="KW-0472">Membrane</keyword>
<dbReference type="PANTHER" id="PTHR42647">
    <property type="entry name" value="SBP (S-RIBONUCLEASE BINDING PROTEIN) FAMILY PROTEIN"/>
    <property type="match status" value="1"/>
</dbReference>
<dbReference type="AlphaFoldDB" id="A0A835B0K7"/>
<dbReference type="GO" id="GO:0008270">
    <property type="term" value="F:zinc ion binding"/>
    <property type="evidence" value="ECO:0007669"/>
    <property type="project" value="UniProtKB-KW"/>
</dbReference>
<keyword evidence="5" id="KW-0175">Coiled coil</keyword>
<evidence type="ECO:0000256" key="4">
    <source>
        <dbReference type="PROSITE-ProRule" id="PRU00175"/>
    </source>
</evidence>
<keyword evidence="7" id="KW-1133">Transmembrane helix</keyword>
<evidence type="ECO:0000256" key="6">
    <source>
        <dbReference type="SAM" id="MobiDB-lite"/>
    </source>
</evidence>
<evidence type="ECO:0000256" key="2">
    <source>
        <dbReference type="ARBA" id="ARBA00022771"/>
    </source>
</evidence>
<feature type="transmembrane region" description="Helical" evidence="7">
    <location>
        <begin position="117"/>
        <end position="138"/>
    </location>
</feature>
<feature type="region of interest" description="Disordered" evidence="6">
    <location>
        <begin position="404"/>
        <end position="423"/>
    </location>
</feature>
<keyword evidence="10" id="KW-1185">Reference proteome</keyword>
<keyword evidence="1" id="KW-0479">Metal-binding</keyword>
<organism evidence="9 10">
    <name type="scientific">Digitaria exilis</name>
    <dbReference type="NCBI Taxonomy" id="1010633"/>
    <lineage>
        <taxon>Eukaryota</taxon>
        <taxon>Viridiplantae</taxon>
        <taxon>Streptophyta</taxon>
        <taxon>Embryophyta</taxon>
        <taxon>Tracheophyta</taxon>
        <taxon>Spermatophyta</taxon>
        <taxon>Magnoliopsida</taxon>
        <taxon>Liliopsida</taxon>
        <taxon>Poales</taxon>
        <taxon>Poaceae</taxon>
        <taxon>PACMAD clade</taxon>
        <taxon>Panicoideae</taxon>
        <taxon>Panicodae</taxon>
        <taxon>Paniceae</taxon>
        <taxon>Anthephorinae</taxon>
        <taxon>Digitaria</taxon>
    </lineage>
</organism>
<evidence type="ECO:0000256" key="7">
    <source>
        <dbReference type="SAM" id="Phobius"/>
    </source>
</evidence>
<dbReference type="InterPro" id="IPR013083">
    <property type="entry name" value="Znf_RING/FYVE/PHD"/>
</dbReference>
<dbReference type="Proteomes" id="UP000636709">
    <property type="component" value="Unassembled WGS sequence"/>
</dbReference>
<evidence type="ECO:0000256" key="1">
    <source>
        <dbReference type="ARBA" id="ARBA00022723"/>
    </source>
</evidence>
<dbReference type="PROSITE" id="PS50089">
    <property type="entry name" value="ZF_RING_2"/>
    <property type="match status" value="1"/>
</dbReference>
<evidence type="ECO:0000313" key="9">
    <source>
        <dbReference type="EMBL" id="KAF8686697.1"/>
    </source>
</evidence>
<sequence>MRHGSSLVPRSRVPAIHDPSHLAQSKQHLSPLDPTQRGKLPPTPRPLTIHPWLSLPYITSARHHPTQANQQVFMIPRRCAAWYSHCYGTAQRHTRLLLLLLPRAYAFPHDPRAITRFVSLSPIHFSLSLFLAVLLFILTSSTKPPPPAASRFLTPVRCAFHRPAALDNAKMSASAMFLGEPGVGAHHPLLAAAVGGGNAAFSDLTCINTTDDDTARLAPRKRARVGDVAGSPPGLIADPDLQGHRALLPPVPFAAAEDVQARLLCSGAAASTSGRPSQGVLSHLYRHGVETDALIRIENERLRAGLQEARRRHVRAVVSAVERAAARRLRAAEAELELAMARNAELDERLRQTVAEGHAWRDVARSHEAAAAGLRATLDSLVLVRSSPPATTTTGGEGDAAAEDAESCCFEEQQEEDGGGTSSRAACKACGEADACVLLLPCRHLCLCGGCEAAVEACPVCANAKNASLHQDGAREQELASSFSSPSTDRFEESPGNKIKTWILASSADVNTSAVLRERNDARKGIAEQMKQTLVKDESFLEQVNRPSVLASLVPYPAAVGDLMRSAEENRGVTEQHAYTLRSDGAELEPVHAKMTAGLGCSGRPAGHVSGAPKQVQLSQTTLLCRLQALGGDDRASFA</sequence>
<accession>A0A835B0K7</accession>
<evidence type="ECO:0000313" key="10">
    <source>
        <dbReference type="Proteomes" id="UP000636709"/>
    </source>
</evidence>
<dbReference type="OrthoDB" id="1711136at2759"/>
<dbReference type="PANTHER" id="PTHR42647:SF66">
    <property type="entry name" value="BOI-RELATED E3 UBIQUITIN-PROTEIN LIGASE 2-RELATED"/>
    <property type="match status" value="1"/>
</dbReference>
<keyword evidence="7" id="KW-0812">Transmembrane</keyword>